<comment type="caution">
    <text evidence="10">The sequence shown here is derived from an EMBL/GenBank/DDBJ whole genome shotgun (WGS) entry which is preliminary data.</text>
</comment>
<name>A0ABD4TS86_9CORY</name>
<evidence type="ECO:0000313" key="10">
    <source>
        <dbReference type="EMBL" id="MCQ4613626.1"/>
    </source>
</evidence>
<dbReference type="CDD" id="cd06550">
    <property type="entry name" value="TM_ABC_iron-siderophores_like"/>
    <property type="match status" value="1"/>
</dbReference>
<sequence>MSFIVGTLLLAVVTASACAVPGVFVVLRKHSMLIDAIGHAILPGIALGYLFTNNLNSPVVIVCAALAGVLVVLGAQWLGDSGLVIGDAPQGLIFPALFSVGVILITSHFSNVHLDTHAVLVGDLNLAAWHQLSLGGVQIGPVYLYIMLAVLVLNVAVIGLFYPQLLASTFDGQFARSIGVPVSMLSVAFMFLVSLTVTAAFNAVGAILVIALVVIPAAAAKQLATTVPRMMALTVLLAAVGAVAGFGVAYLLDAPTSATMTVIYGLEFLSCALWARWTRQTRRSPTRRPLRVSRAQVEVAGRR</sequence>
<dbReference type="SUPFAM" id="SSF81345">
    <property type="entry name" value="ABC transporter involved in vitamin B12 uptake, BtuC"/>
    <property type="match status" value="1"/>
</dbReference>
<reference evidence="10 11" key="1">
    <citation type="submission" date="2021-04" db="EMBL/GenBank/DDBJ databases">
        <title>Corynebacterium genitalium sp. nov. and Corynebacterium genitalium sp. nov., two new species of the genus Corynebacterium.</title>
        <authorList>
            <person name="Jaen-Luchoro D."/>
            <person name="Pinyeiro-Iglesias B."/>
            <person name="Al-Shaer S."/>
            <person name="Karlsson R."/>
            <person name="Gonzales-Siles L."/>
            <person name="Cardew S."/>
            <person name="Jensie-Markopolous S."/>
            <person name="Ohlen M."/>
            <person name="Inganas E."/>
            <person name="Moore E.R.B."/>
        </authorList>
    </citation>
    <scope>NUCLEOTIDE SEQUENCE [LARGE SCALE GENOMIC DNA]</scope>
    <source>
        <strain evidence="10 11">CCUG 55013</strain>
    </source>
</reference>
<evidence type="ECO:0000256" key="1">
    <source>
        <dbReference type="ARBA" id="ARBA00004651"/>
    </source>
</evidence>
<dbReference type="AlphaFoldDB" id="A0ABD4TS86"/>
<protein>
    <submittedName>
        <fullName evidence="10">Metal ABC transporter permease</fullName>
    </submittedName>
</protein>
<dbReference type="InterPro" id="IPR037294">
    <property type="entry name" value="ABC_BtuC-like"/>
</dbReference>
<dbReference type="Pfam" id="PF00950">
    <property type="entry name" value="ABC-3"/>
    <property type="match status" value="1"/>
</dbReference>
<feature type="transmembrane region" description="Helical" evidence="9">
    <location>
        <begin position="231"/>
        <end position="252"/>
    </location>
</feature>
<proteinExistence type="inferred from homology"/>
<feature type="transmembrane region" description="Helical" evidence="9">
    <location>
        <begin position="142"/>
        <end position="162"/>
    </location>
</feature>
<dbReference type="PANTHER" id="PTHR30477:SF8">
    <property type="entry name" value="METAL TRANSPORT SYSTEM MEMBRANE PROTEIN CT_070-RELATED"/>
    <property type="match status" value="1"/>
</dbReference>
<keyword evidence="3 8" id="KW-0813">Transport</keyword>
<evidence type="ECO:0000256" key="8">
    <source>
        <dbReference type="RuleBase" id="RU003943"/>
    </source>
</evidence>
<dbReference type="Proteomes" id="UP001205080">
    <property type="component" value="Unassembled WGS sequence"/>
</dbReference>
<feature type="transmembrane region" description="Helical" evidence="9">
    <location>
        <begin position="199"/>
        <end position="219"/>
    </location>
</feature>
<feature type="transmembrane region" description="Helical" evidence="9">
    <location>
        <begin position="258"/>
        <end position="277"/>
    </location>
</feature>
<dbReference type="EMBL" id="JAGPYW010000002">
    <property type="protein sequence ID" value="MCQ4613626.1"/>
    <property type="molecule type" value="Genomic_DNA"/>
</dbReference>
<comment type="similarity">
    <text evidence="2 8">Belongs to the ABC-3 integral membrane protein family.</text>
</comment>
<dbReference type="RefSeq" id="WP_256000377.1">
    <property type="nucleotide sequence ID" value="NZ_JAGPYW010000002.1"/>
</dbReference>
<keyword evidence="4" id="KW-1003">Cell membrane</keyword>
<feature type="transmembrane region" description="Helical" evidence="9">
    <location>
        <begin position="91"/>
        <end position="110"/>
    </location>
</feature>
<evidence type="ECO:0000313" key="11">
    <source>
        <dbReference type="Proteomes" id="UP001205080"/>
    </source>
</evidence>
<evidence type="ECO:0000256" key="6">
    <source>
        <dbReference type="ARBA" id="ARBA00022989"/>
    </source>
</evidence>
<evidence type="ECO:0000256" key="9">
    <source>
        <dbReference type="SAM" id="Phobius"/>
    </source>
</evidence>
<evidence type="ECO:0000256" key="3">
    <source>
        <dbReference type="ARBA" id="ARBA00022448"/>
    </source>
</evidence>
<comment type="subcellular location">
    <subcellularLocation>
        <location evidence="1 8">Cell membrane</location>
        <topology evidence="1 8">Multi-pass membrane protein</topology>
    </subcellularLocation>
</comment>
<evidence type="ECO:0000256" key="4">
    <source>
        <dbReference type="ARBA" id="ARBA00022475"/>
    </source>
</evidence>
<dbReference type="Gene3D" id="1.10.3470.10">
    <property type="entry name" value="ABC transporter involved in vitamin B12 uptake, BtuC"/>
    <property type="match status" value="1"/>
</dbReference>
<organism evidence="10 11">
    <name type="scientific">Corynebacterium pseudogenitalium</name>
    <dbReference type="NCBI Taxonomy" id="38303"/>
    <lineage>
        <taxon>Bacteria</taxon>
        <taxon>Bacillati</taxon>
        <taxon>Actinomycetota</taxon>
        <taxon>Actinomycetes</taxon>
        <taxon>Mycobacteriales</taxon>
        <taxon>Corynebacteriaceae</taxon>
        <taxon>Corynebacterium</taxon>
    </lineage>
</organism>
<evidence type="ECO:0000256" key="5">
    <source>
        <dbReference type="ARBA" id="ARBA00022692"/>
    </source>
</evidence>
<feature type="transmembrane region" description="Helical" evidence="9">
    <location>
        <begin position="174"/>
        <end position="193"/>
    </location>
</feature>
<evidence type="ECO:0000256" key="7">
    <source>
        <dbReference type="ARBA" id="ARBA00023136"/>
    </source>
</evidence>
<dbReference type="PANTHER" id="PTHR30477">
    <property type="entry name" value="ABC-TRANSPORTER METAL-BINDING PROTEIN"/>
    <property type="match status" value="1"/>
</dbReference>
<dbReference type="InterPro" id="IPR001626">
    <property type="entry name" value="ABC_TroCD"/>
</dbReference>
<dbReference type="GO" id="GO:0005886">
    <property type="term" value="C:plasma membrane"/>
    <property type="evidence" value="ECO:0007669"/>
    <property type="project" value="UniProtKB-SubCell"/>
</dbReference>
<accession>A0ABD4TS86</accession>
<keyword evidence="7 9" id="KW-0472">Membrane</keyword>
<feature type="transmembrane region" description="Helical" evidence="9">
    <location>
        <begin position="59"/>
        <end position="79"/>
    </location>
</feature>
<gene>
    <name evidence="10" type="ORF">KBX22_02540</name>
</gene>
<evidence type="ECO:0000256" key="2">
    <source>
        <dbReference type="ARBA" id="ARBA00008034"/>
    </source>
</evidence>
<keyword evidence="5 8" id="KW-0812">Transmembrane</keyword>
<keyword evidence="6 9" id="KW-1133">Transmembrane helix</keyword>